<dbReference type="InterPro" id="IPR029063">
    <property type="entry name" value="SAM-dependent_MTases_sf"/>
</dbReference>
<keyword evidence="9" id="KW-1185">Reference proteome</keyword>
<dbReference type="InterPro" id="IPR003358">
    <property type="entry name" value="tRNA_(Gua-N-7)_MeTrfase_Trmb"/>
</dbReference>
<feature type="binding site" evidence="7">
    <location>
        <begin position="214"/>
        <end position="217"/>
    </location>
    <ligand>
        <name>substrate</name>
    </ligand>
</feature>
<dbReference type="SUPFAM" id="SSF53335">
    <property type="entry name" value="S-adenosyl-L-methionine-dependent methyltransferases"/>
    <property type="match status" value="1"/>
</dbReference>
<dbReference type="GO" id="GO:0008176">
    <property type="term" value="F:tRNA (guanine(46)-N7)-methyltransferase activity"/>
    <property type="evidence" value="ECO:0007669"/>
    <property type="project" value="UniProtKB-UniRule"/>
</dbReference>
<feature type="binding site" evidence="7">
    <location>
        <position position="144"/>
    </location>
    <ligand>
        <name>S-adenosyl-L-methionine</name>
        <dbReference type="ChEBI" id="CHEBI:59789"/>
    </ligand>
</feature>
<dbReference type="STRING" id="288705.RSal33209_1889"/>
<evidence type="ECO:0000256" key="5">
    <source>
        <dbReference type="ARBA" id="ARBA00022691"/>
    </source>
</evidence>
<dbReference type="RefSeq" id="WP_012245293.1">
    <property type="nucleotide sequence ID" value="NC_010168.1"/>
</dbReference>
<reference evidence="9" key="1">
    <citation type="journal article" date="2008" name="J. Bacteriol.">
        <title>Genome sequence of the fish pathogen Renibacterium salmoninarum suggests reductive evolution away from an environmental Arthrobacter ancestor.</title>
        <authorList>
            <person name="Wiens G.D."/>
            <person name="Rockey D.D."/>
            <person name="Wu Z."/>
            <person name="Chang J."/>
            <person name="Levy R."/>
            <person name="Crane S."/>
            <person name="Chen D.S."/>
            <person name="Capri G.R."/>
            <person name="Burnett J.R."/>
            <person name="Sudheesh P.S."/>
            <person name="Schipma M.J."/>
            <person name="Burd H."/>
            <person name="Bhattacharyya A."/>
            <person name="Rhodes L.D."/>
            <person name="Kaul R."/>
            <person name="Strom M.S."/>
        </authorList>
    </citation>
    <scope>NUCLEOTIDE SEQUENCE [LARGE SCALE GENOMIC DNA]</scope>
    <source>
        <strain evidence="9">ATCC 33209 / DSM 20767 / JCM 11484 / NBRC 15589 / NCIMB 2235</strain>
    </source>
</reference>
<dbReference type="NCBIfam" id="TIGR00091">
    <property type="entry name" value="tRNA (guanosine(46)-N7)-methyltransferase TrmB"/>
    <property type="match status" value="1"/>
</dbReference>
<keyword evidence="6 7" id="KW-0819">tRNA processing</keyword>
<dbReference type="PANTHER" id="PTHR23417:SF14">
    <property type="entry name" value="PENTACOTRIPEPTIDE-REPEAT REGION OF PRORP DOMAIN-CONTAINING PROTEIN"/>
    <property type="match status" value="1"/>
</dbReference>
<sequence>MDENTYRKQPVSFVRRGSRLQGRRQQALEEHSENYLIEVPRLVADTSVDPEYRFDAAAVFGREAELVVEIGAGLGEAIVHAAAENPDRDFLAVEVYLPGLAQTIQRAAARDLRNVRVVQANAPEVLSTMIPSGTVSEVWTFFPDPWPKAKHEKRRLVTPDFAELVAGALKPQGIWRLATDWEHYAEQMLEIGNASSLRNQNSACAERFEGRTLTSFENKAHLAGREIHDLTYRKEL</sequence>
<feature type="region of interest" description="Interaction with RNA" evidence="7">
    <location>
        <begin position="150"/>
        <end position="155"/>
    </location>
</feature>
<comment type="catalytic activity">
    <reaction evidence="1 7">
        <text>guanosine(46) in tRNA + S-adenosyl-L-methionine = N(7)-methylguanosine(46) in tRNA + S-adenosyl-L-homocysteine</text>
        <dbReference type="Rhea" id="RHEA:42708"/>
        <dbReference type="Rhea" id="RHEA-COMP:10188"/>
        <dbReference type="Rhea" id="RHEA-COMP:10189"/>
        <dbReference type="ChEBI" id="CHEBI:57856"/>
        <dbReference type="ChEBI" id="CHEBI:59789"/>
        <dbReference type="ChEBI" id="CHEBI:74269"/>
        <dbReference type="ChEBI" id="CHEBI:74480"/>
        <dbReference type="EC" id="2.1.1.33"/>
    </reaction>
</comment>
<proteinExistence type="inferred from homology"/>
<comment type="function">
    <text evidence="2 7">Catalyzes the formation of N(7)-methylguanine at position 46 (m7G46) in tRNA.</text>
</comment>
<dbReference type="HAMAP" id="MF_01057">
    <property type="entry name" value="tRNA_methyltr_TrmB"/>
    <property type="match status" value="1"/>
</dbReference>
<feature type="binding site" evidence="7">
    <location>
        <position position="180"/>
    </location>
    <ligand>
        <name>substrate</name>
    </ligand>
</feature>
<keyword evidence="3 7" id="KW-0489">Methyltransferase</keyword>
<organism evidence="8 9">
    <name type="scientific">Renibacterium salmoninarum (strain ATCC 33209 / DSM 20767 / JCM 11484 / NBRC 15589 / NCIMB 2235)</name>
    <dbReference type="NCBI Taxonomy" id="288705"/>
    <lineage>
        <taxon>Bacteria</taxon>
        <taxon>Bacillati</taxon>
        <taxon>Actinomycetota</taxon>
        <taxon>Actinomycetes</taxon>
        <taxon>Micrococcales</taxon>
        <taxon>Micrococcaceae</taxon>
        <taxon>Renibacterium</taxon>
    </lineage>
</organism>
<feature type="binding site" evidence="7">
    <location>
        <position position="69"/>
    </location>
    <ligand>
        <name>S-adenosyl-L-methionine</name>
        <dbReference type="ChEBI" id="CHEBI:59789"/>
    </ligand>
</feature>
<evidence type="ECO:0000256" key="6">
    <source>
        <dbReference type="ARBA" id="ARBA00022694"/>
    </source>
</evidence>
<comment type="pathway">
    <text evidence="7">tRNA modification; N(7)-methylguanine-tRNA biosynthesis.</text>
</comment>
<evidence type="ECO:0000256" key="2">
    <source>
        <dbReference type="ARBA" id="ARBA00003015"/>
    </source>
</evidence>
<feature type="binding site" evidence="7">
    <location>
        <position position="148"/>
    </location>
    <ligand>
        <name>substrate</name>
    </ligand>
</feature>
<evidence type="ECO:0000256" key="1">
    <source>
        <dbReference type="ARBA" id="ARBA00000142"/>
    </source>
</evidence>
<feature type="binding site" evidence="7">
    <location>
        <position position="94"/>
    </location>
    <ligand>
        <name>S-adenosyl-L-methionine</name>
        <dbReference type="ChEBI" id="CHEBI:59789"/>
    </ligand>
</feature>
<dbReference type="InterPro" id="IPR055361">
    <property type="entry name" value="tRNA_methyltr_TrmB_bact"/>
</dbReference>
<dbReference type="EMBL" id="CP000910">
    <property type="protein sequence ID" value="ABY23622.1"/>
    <property type="molecule type" value="Genomic_DNA"/>
</dbReference>
<feature type="binding site" evidence="7">
    <location>
        <position position="121"/>
    </location>
    <ligand>
        <name>S-adenosyl-L-methionine</name>
        <dbReference type="ChEBI" id="CHEBI:59789"/>
    </ligand>
</feature>
<dbReference type="Pfam" id="PF02390">
    <property type="entry name" value="Methyltransf_4"/>
    <property type="match status" value="1"/>
</dbReference>
<dbReference type="UniPathway" id="UPA00989"/>
<evidence type="ECO:0000313" key="9">
    <source>
        <dbReference type="Proteomes" id="UP000002007"/>
    </source>
</evidence>
<evidence type="ECO:0000256" key="7">
    <source>
        <dbReference type="HAMAP-Rule" id="MF_01057"/>
    </source>
</evidence>
<evidence type="ECO:0000256" key="3">
    <source>
        <dbReference type="ARBA" id="ARBA00022603"/>
    </source>
</evidence>
<dbReference type="HOGENOM" id="CLU_050910_0_1_11"/>
<dbReference type="eggNOG" id="COG0220">
    <property type="taxonomic scope" value="Bacteria"/>
</dbReference>
<dbReference type="CDD" id="cd02440">
    <property type="entry name" value="AdoMet_MTases"/>
    <property type="match status" value="1"/>
</dbReference>
<dbReference type="PROSITE" id="PS51625">
    <property type="entry name" value="SAM_MT_TRMB"/>
    <property type="match status" value="1"/>
</dbReference>
<evidence type="ECO:0000313" key="8">
    <source>
        <dbReference type="EMBL" id="ABY23622.1"/>
    </source>
</evidence>
<name>A9WQU9_RENSM</name>
<dbReference type="Gene3D" id="3.40.50.150">
    <property type="entry name" value="Vaccinia Virus protein VP39"/>
    <property type="match status" value="1"/>
</dbReference>
<dbReference type="PANTHER" id="PTHR23417">
    <property type="entry name" value="3-DEOXY-D-MANNO-OCTULOSONIC-ACID TRANSFERASE/TRNA GUANINE-N 7 - -METHYLTRANSFERASE"/>
    <property type="match status" value="1"/>
</dbReference>
<keyword evidence="4 7" id="KW-0808">Transferase</keyword>
<dbReference type="Proteomes" id="UP000002007">
    <property type="component" value="Chromosome"/>
</dbReference>
<evidence type="ECO:0000256" key="4">
    <source>
        <dbReference type="ARBA" id="ARBA00022679"/>
    </source>
</evidence>
<dbReference type="KEGG" id="rsa:RSal33209_1889"/>
<dbReference type="GO" id="GO:0043527">
    <property type="term" value="C:tRNA methyltransferase complex"/>
    <property type="evidence" value="ECO:0007669"/>
    <property type="project" value="TreeGrafter"/>
</dbReference>
<gene>
    <name evidence="7" type="primary">trmB</name>
    <name evidence="8" type="ordered locus">RSal33209_1889</name>
</gene>
<comment type="similarity">
    <text evidence="7">Belongs to the class I-like SAM-binding methyltransferase superfamily. TrmB family.</text>
</comment>
<dbReference type="AlphaFoldDB" id="A9WQU9"/>
<accession>A9WQU9</accession>
<protein>
    <recommendedName>
        <fullName evidence="7">tRNA (guanine-N(7)-)-methyltransferase</fullName>
        <ecNumber evidence="7">2.1.1.33</ecNumber>
    </recommendedName>
    <alternativeName>
        <fullName evidence="7">tRNA (guanine(46)-N(7))-methyltransferase</fullName>
    </alternativeName>
    <alternativeName>
        <fullName evidence="7">tRNA(m7G46)-methyltransferase</fullName>
    </alternativeName>
</protein>
<keyword evidence="5 7" id="KW-0949">S-adenosyl-L-methionine</keyword>
<dbReference type="EC" id="2.1.1.33" evidence="7"/>